<evidence type="ECO:0000313" key="2">
    <source>
        <dbReference type="EMBL" id="ESO03054.1"/>
    </source>
</evidence>
<dbReference type="AlphaFoldDB" id="T1G441"/>
<name>T1G441_HELRO</name>
<evidence type="ECO:0000256" key="1">
    <source>
        <dbReference type="ARBA" id="ARBA00005472"/>
    </source>
</evidence>
<dbReference type="EMBL" id="AMQM01004762">
    <property type="status" value="NOT_ANNOTATED_CDS"/>
    <property type="molecule type" value="Genomic_DNA"/>
</dbReference>
<organism evidence="3 4">
    <name type="scientific">Helobdella robusta</name>
    <name type="common">Californian leech</name>
    <dbReference type="NCBI Taxonomy" id="6412"/>
    <lineage>
        <taxon>Eukaryota</taxon>
        <taxon>Metazoa</taxon>
        <taxon>Spiralia</taxon>
        <taxon>Lophotrochozoa</taxon>
        <taxon>Annelida</taxon>
        <taxon>Clitellata</taxon>
        <taxon>Hirudinea</taxon>
        <taxon>Rhynchobdellida</taxon>
        <taxon>Glossiphoniidae</taxon>
        <taxon>Helobdella</taxon>
    </lineage>
</organism>
<proteinExistence type="inferred from homology"/>
<sequence>NEKKSPAGIKWNEDNITETYHPANKTYGLQKINDPDTPYPRGVPGVDPSELVNRFVFLLDQCRIILKSD</sequence>
<dbReference type="STRING" id="6412.T1G441"/>
<dbReference type="Proteomes" id="UP000015101">
    <property type="component" value="Unassembled WGS sequence"/>
</dbReference>
<dbReference type="EMBL" id="KB096676">
    <property type="protein sequence ID" value="ESO03054.1"/>
    <property type="molecule type" value="Genomic_DNA"/>
</dbReference>
<dbReference type="InterPro" id="IPR007062">
    <property type="entry name" value="PPI-2"/>
</dbReference>
<dbReference type="OrthoDB" id="551302at2759"/>
<dbReference type="GO" id="GO:0004864">
    <property type="term" value="F:protein phosphatase inhibitor activity"/>
    <property type="evidence" value="ECO:0007669"/>
    <property type="project" value="InterPro"/>
</dbReference>
<protein>
    <submittedName>
        <fullName evidence="2 3">Uncharacterized protein</fullName>
    </submittedName>
</protein>
<reference evidence="2 4" key="2">
    <citation type="journal article" date="2013" name="Nature">
        <title>Insights into bilaterian evolution from three spiralian genomes.</title>
        <authorList>
            <person name="Simakov O."/>
            <person name="Marletaz F."/>
            <person name="Cho S.J."/>
            <person name="Edsinger-Gonzales E."/>
            <person name="Havlak P."/>
            <person name="Hellsten U."/>
            <person name="Kuo D.H."/>
            <person name="Larsson T."/>
            <person name="Lv J."/>
            <person name="Arendt D."/>
            <person name="Savage R."/>
            <person name="Osoegawa K."/>
            <person name="de Jong P."/>
            <person name="Grimwood J."/>
            <person name="Chapman J.A."/>
            <person name="Shapiro H."/>
            <person name="Aerts A."/>
            <person name="Otillar R.P."/>
            <person name="Terry A.Y."/>
            <person name="Boore J.L."/>
            <person name="Grigoriev I.V."/>
            <person name="Lindberg D.R."/>
            <person name="Seaver E.C."/>
            <person name="Weisblat D.A."/>
            <person name="Putnam N.H."/>
            <person name="Rokhsar D.S."/>
        </authorList>
    </citation>
    <scope>NUCLEOTIDE SEQUENCE</scope>
</reference>
<reference evidence="4" key="1">
    <citation type="submission" date="2012-12" db="EMBL/GenBank/DDBJ databases">
        <authorList>
            <person name="Hellsten U."/>
            <person name="Grimwood J."/>
            <person name="Chapman J.A."/>
            <person name="Shapiro H."/>
            <person name="Aerts A."/>
            <person name="Otillar R.P."/>
            <person name="Terry A.Y."/>
            <person name="Boore J.L."/>
            <person name="Simakov O."/>
            <person name="Marletaz F."/>
            <person name="Cho S.-J."/>
            <person name="Edsinger-Gonzales E."/>
            <person name="Havlak P."/>
            <person name="Kuo D.-H."/>
            <person name="Larsson T."/>
            <person name="Lv J."/>
            <person name="Arendt D."/>
            <person name="Savage R."/>
            <person name="Osoegawa K."/>
            <person name="de Jong P."/>
            <person name="Lindberg D.R."/>
            <person name="Seaver E.C."/>
            <person name="Weisblat D.A."/>
            <person name="Putnam N.H."/>
            <person name="Grigoriev I.V."/>
            <person name="Rokhsar D.S."/>
        </authorList>
    </citation>
    <scope>NUCLEOTIDE SEQUENCE</scope>
</reference>
<dbReference type="Pfam" id="PF04979">
    <property type="entry name" value="IPP-2"/>
    <property type="match status" value="1"/>
</dbReference>
<dbReference type="RefSeq" id="XP_009018747.1">
    <property type="nucleotide sequence ID" value="XM_009020499.1"/>
</dbReference>
<dbReference type="InParanoid" id="T1G441"/>
<dbReference type="GO" id="GO:0009966">
    <property type="term" value="P:regulation of signal transduction"/>
    <property type="evidence" value="ECO:0007669"/>
    <property type="project" value="InterPro"/>
</dbReference>
<reference evidence="3" key="3">
    <citation type="submission" date="2015-06" db="UniProtKB">
        <authorList>
            <consortium name="EnsemblMetazoa"/>
        </authorList>
    </citation>
    <scope>IDENTIFICATION</scope>
</reference>
<dbReference type="Gene3D" id="6.10.250.1050">
    <property type="match status" value="1"/>
</dbReference>
<evidence type="ECO:0000313" key="3">
    <source>
        <dbReference type="EnsemblMetazoa" id="HelroP80706"/>
    </source>
</evidence>
<keyword evidence="4" id="KW-1185">Reference proteome</keyword>
<gene>
    <name evidence="3" type="primary">20215839</name>
    <name evidence="2" type="ORF">HELRODRAFT_80706</name>
</gene>
<accession>T1G441</accession>
<evidence type="ECO:0000313" key="4">
    <source>
        <dbReference type="Proteomes" id="UP000015101"/>
    </source>
</evidence>
<dbReference type="CTD" id="20215839"/>
<dbReference type="HOGENOM" id="CLU_2783189_0_0_1"/>
<comment type="similarity">
    <text evidence="1">Belongs to the protein phosphatase inhibitor 2 family.</text>
</comment>
<dbReference type="KEGG" id="hro:HELRODRAFT_80706"/>
<dbReference type="EnsemblMetazoa" id="HelroT80706">
    <property type="protein sequence ID" value="HelroP80706"/>
    <property type="gene ID" value="HelroG80706"/>
</dbReference>
<dbReference type="GeneID" id="20215839"/>